<reference evidence="2 3" key="1">
    <citation type="journal article" date="2024" name="Microbiol. Resour. Announc.">
        <title>Genome annotations for the ascomycete fungi Trichoderma harzianum, Trichoderma aggressivum, and Purpureocillium lilacinum.</title>
        <authorList>
            <person name="Beijen E.P.W."/>
            <person name="Ohm R.A."/>
        </authorList>
    </citation>
    <scope>NUCLEOTIDE SEQUENCE [LARGE SCALE GENOMIC DNA]</scope>
    <source>
        <strain evidence="2 3">CBS 150709</strain>
    </source>
</reference>
<keyword evidence="3" id="KW-1185">Reference proteome</keyword>
<name>A0ABR0CEN0_PURLI</name>
<feature type="region of interest" description="Disordered" evidence="1">
    <location>
        <begin position="213"/>
        <end position="257"/>
    </location>
</feature>
<feature type="region of interest" description="Disordered" evidence="1">
    <location>
        <begin position="97"/>
        <end position="125"/>
    </location>
</feature>
<evidence type="ECO:0000313" key="3">
    <source>
        <dbReference type="Proteomes" id="UP001287286"/>
    </source>
</evidence>
<dbReference type="Proteomes" id="UP001287286">
    <property type="component" value="Unassembled WGS sequence"/>
</dbReference>
<protein>
    <submittedName>
        <fullName evidence="2">Uncharacterized protein</fullName>
    </submittedName>
</protein>
<organism evidence="2 3">
    <name type="scientific">Purpureocillium lilacinum</name>
    <name type="common">Paecilomyces lilacinus</name>
    <dbReference type="NCBI Taxonomy" id="33203"/>
    <lineage>
        <taxon>Eukaryota</taxon>
        <taxon>Fungi</taxon>
        <taxon>Dikarya</taxon>
        <taxon>Ascomycota</taxon>
        <taxon>Pezizomycotina</taxon>
        <taxon>Sordariomycetes</taxon>
        <taxon>Hypocreomycetidae</taxon>
        <taxon>Hypocreales</taxon>
        <taxon>Ophiocordycipitaceae</taxon>
        <taxon>Purpureocillium</taxon>
    </lineage>
</organism>
<feature type="region of interest" description="Disordered" evidence="1">
    <location>
        <begin position="1"/>
        <end position="27"/>
    </location>
</feature>
<proteinExistence type="predicted"/>
<comment type="caution">
    <text evidence="2">The sequence shown here is derived from an EMBL/GenBank/DDBJ whole genome shotgun (WGS) entry which is preliminary data.</text>
</comment>
<evidence type="ECO:0000313" key="2">
    <source>
        <dbReference type="EMBL" id="KAK4094889.1"/>
    </source>
</evidence>
<accession>A0ABR0CEN0</accession>
<feature type="compositionally biased region" description="Low complexity" evidence="1">
    <location>
        <begin position="112"/>
        <end position="125"/>
    </location>
</feature>
<feature type="compositionally biased region" description="Low complexity" evidence="1">
    <location>
        <begin position="224"/>
        <end position="234"/>
    </location>
</feature>
<sequence length="281" mass="29390">MQLLFATGGHKQTQTPPPVGEGGRKEPWRDGHRLVLGRSSRATGQVIDSPGRQAGEVRSHGQSLGACRAGGFGGQNTAFPAGATLGPRLGPIPRSRHLTGRSPGGHCGRSLGGRPSRPPRAAAQSPRRAWYSVRCAAAAERRAFWASRLLLLSSPPPPRGEWTEQPQANGTCPTATVPLGGGRWRVPAPVLPAGATARCLITTTTTTVGHPLSLRLHAHPPTPILGAPSSIPGPGATPPPPCSSQSRDSLPPQPDDSHMCRDAWCHISVSLPLAWQPGART</sequence>
<dbReference type="EMBL" id="JAWRVI010000002">
    <property type="protein sequence ID" value="KAK4094889.1"/>
    <property type="molecule type" value="Genomic_DNA"/>
</dbReference>
<evidence type="ECO:0000256" key="1">
    <source>
        <dbReference type="SAM" id="MobiDB-lite"/>
    </source>
</evidence>
<feature type="compositionally biased region" description="Gly residues" evidence="1">
    <location>
        <begin position="102"/>
        <end position="111"/>
    </location>
</feature>
<gene>
    <name evidence="2" type="ORF">Purlil1_585</name>
</gene>